<evidence type="ECO:0000313" key="2">
    <source>
        <dbReference type="EMBL" id="CDO53826.1"/>
    </source>
</evidence>
<keyword evidence="1" id="KW-0812">Transmembrane</keyword>
<sequence>MPSPIYISRPPSGFSALAVLRGLQLTVLGAVRALRNPYLVESGYYKKSARAILISLAIQIVLWLPIWLLRFLIWVLMLVSSPTAIANFQQIVDTLEFIENNVLNIGLFLVSAVRFFQPEMDELFLFSLEFVDKVYKKKHPDSQREFYGPISHAQKHHGEHKQHDHKYPKATDIAGWIDFLSNFLTKDSGFVQFVKRYLKHSALSLSVFLLSGVPVLGRIILPATSFYSMNKVVGTPTALAIFAVGLVIERKYMIIFLSTFWGGRRLVRELLTPFFSRVPLDRENRELWFKAREGIMFGFGCGFYWFLKVPFFGVLVYGIAEASSAYLITKVSEPLPPPHSSTDEVEQWVKREIEWTTKEKFLSGYTLDHDGFGVTPGIPGSFSHQPAPKPSK</sequence>
<gene>
    <name evidence="2" type="ORF">BN980_GECA06s00296g</name>
</gene>
<dbReference type="AlphaFoldDB" id="A0A0J9X9G9"/>
<feature type="transmembrane region" description="Helical" evidence="1">
    <location>
        <begin position="295"/>
        <end position="320"/>
    </location>
</feature>
<dbReference type="Proteomes" id="UP000242525">
    <property type="component" value="Unassembled WGS sequence"/>
</dbReference>
<keyword evidence="1" id="KW-1133">Transmembrane helix</keyword>
<feature type="transmembrane region" description="Helical" evidence="1">
    <location>
        <begin position="227"/>
        <end position="248"/>
    </location>
</feature>
<evidence type="ECO:0008006" key="4">
    <source>
        <dbReference type="Google" id="ProtNLM"/>
    </source>
</evidence>
<evidence type="ECO:0000313" key="3">
    <source>
        <dbReference type="Proteomes" id="UP000242525"/>
    </source>
</evidence>
<dbReference type="EMBL" id="CCBN010000006">
    <property type="protein sequence ID" value="CDO53826.1"/>
    <property type="molecule type" value="Genomic_DNA"/>
</dbReference>
<feature type="transmembrane region" description="Helical" evidence="1">
    <location>
        <begin position="202"/>
        <end position="221"/>
    </location>
</feature>
<protein>
    <recommendedName>
        <fullName evidence="4">Transmembrane protein UsgS</fullName>
    </recommendedName>
</protein>
<evidence type="ECO:0000256" key="1">
    <source>
        <dbReference type="SAM" id="Phobius"/>
    </source>
</evidence>
<reference evidence="2" key="1">
    <citation type="submission" date="2014-03" db="EMBL/GenBank/DDBJ databases">
        <authorList>
            <person name="Casaregola S."/>
        </authorList>
    </citation>
    <scope>NUCLEOTIDE SEQUENCE [LARGE SCALE GENOMIC DNA]</scope>
    <source>
        <strain evidence="2">CLIB 918</strain>
    </source>
</reference>
<dbReference type="PANTHER" id="PTHR38421">
    <property type="entry name" value="TRANSMEMBRANE PROTEIN USGS"/>
    <property type="match status" value="1"/>
</dbReference>
<feature type="transmembrane region" description="Helical" evidence="1">
    <location>
        <begin position="52"/>
        <end position="77"/>
    </location>
</feature>
<keyword evidence="1" id="KW-0472">Membrane</keyword>
<comment type="caution">
    <text evidence="2">The sequence shown here is derived from an EMBL/GenBank/DDBJ whole genome shotgun (WGS) entry which is preliminary data.</text>
</comment>
<feature type="transmembrane region" description="Helical" evidence="1">
    <location>
        <begin position="97"/>
        <end position="116"/>
    </location>
</feature>
<organism evidence="2 3">
    <name type="scientific">Geotrichum candidum</name>
    <name type="common">Oospora lactis</name>
    <name type="synonym">Dipodascus geotrichum</name>
    <dbReference type="NCBI Taxonomy" id="1173061"/>
    <lineage>
        <taxon>Eukaryota</taxon>
        <taxon>Fungi</taxon>
        <taxon>Dikarya</taxon>
        <taxon>Ascomycota</taxon>
        <taxon>Saccharomycotina</taxon>
        <taxon>Dipodascomycetes</taxon>
        <taxon>Dipodascales</taxon>
        <taxon>Dipodascaceae</taxon>
        <taxon>Geotrichum</taxon>
    </lineage>
</organism>
<proteinExistence type="predicted"/>
<dbReference type="OrthoDB" id="10041630at2759"/>
<dbReference type="PANTHER" id="PTHR38421:SF1">
    <property type="entry name" value="TRANSMEMBRANE PROTEIN"/>
    <property type="match status" value="1"/>
</dbReference>
<name>A0A0J9X9G9_GEOCN</name>
<keyword evidence="3" id="KW-1185">Reference proteome</keyword>
<accession>A0A0J9X9G9</accession>